<reference evidence="2" key="1">
    <citation type="submission" date="2021-02" db="EMBL/GenBank/DDBJ databases">
        <authorList>
            <person name="Nowell W R."/>
        </authorList>
    </citation>
    <scope>NUCLEOTIDE SEQUENCE</scope>
</reference>
<keyword evidence="3" id="KW-1185">Reference proteome</keyword>
<sequence>MLISSSNGVQNKSVENKTETIAQSTAESPVQANTDTLVDHPLSNETPSITATTITCSFCNSHFPGLGILIHDQ</sequence>
<proteinExistence type="predicted"/>
<organism evidence="2 3">
    <name type="scientific">Rotaria magnacalcarata</name>
    <dbReference type="NCBI Taxonomy" id="392030"/>
    <lineage>
        <taxon>Eukaryota</taxon>
        <taxon>Metazoa</taxon>
        <taxon>Spiralia</taxon>
        <taxon>Gnathifera</taxon>
        <taxon>Rotifera</taxon>
        <taxon>Eurotatoria</taxon>
        <taxon>Bdelloidea</taxon>
        <taxon>Philodinida</taxon>
        <taxon>Philodinidae</taxon>
        <taxon>Rotaria</taxon>
    </lineage>
</organism>
<dbReference type="Proteomes" id="UP000663866">
    <property type="component" value="Unassembled WGS sequence"/>
</dbReference>
<name>A0A820WTS2_9BILA</name>
<dbReference type="AlphaFoldDB" id="A0A820WTS2"/>
<gene>
    <name evidence="2" type="ORF">OVN521_LOCUS41757</name>
</gene>
<evidence type="ECO:0000313" key="2">
    <source>
        <dbReference type="EMBL" id="CAF4519355.1"/>
    </source>
</evidence>
<dbReference type="EMBL" id="CAJOBG010056074">
    <property type="protein sequence ID" value="CAF4519355.1"/>
    <property type="molecule type" value="Genomic_DNA"/>
</dbReference>
<evidence type="ECO:0000313" key="3">
    <source>
        <dbReference type="Proteomes" id="UP000663866"/>
    </source>
</evidence>
<feature type="compositionally biased region" description="Polar residues" evidence="1">
    <location>
        <begin position="1"/>
        <end position="36"/>
    </location>
</feature>
<evidence type="ECO:0000256" key="1">
    <source>
        <dbReference type="SAM" id="MobiDB-lite"/>
    </source>
</evidence>
<accession>A0A820WTS2</accession>
<comment type="caution">
    <text evidence="2">The sequence shown here is derived from an EMBL/GenBank/DDBJ whole genome shotgun (WGS) entry which is preliminary data.</text>
</comment>
<protein>
    <submittedName>
        <fullName evidence="2">Uncharacterized protein</fullName>
    </submittedName>
</protein>
<feature type="region of interest" description="Disordered" evidence="1">
    <location>
        <begin position="1"/>
        <end position="44"/>
    </location>
</feature>
<feature type="non-terminal residue" evidence="2">
    <location>
        <position position="1"/>
    </location>
</feature>